<evidence type="ECO:0000313" key="3">
    <source>
        <dbReference type="Proteomes" id="UP001233999"/>
    </source>
</evidence>
<dbReference type="GO" id="GO:0048268">
    <property type="term" value="P:clathrin coat assembly"/>
    <property type="evidence" value="ECO:0007669"/>
    <property type="project" value="TreeGrafter"/>
</dbReference>
<organism evidence="2 3">
    <name type="scientific">Diploptera punctata</name>
    <name type="common">Pacific beetle cockroach</name>
    <dbReference type="NCBI Taxonomy" id="6984"/>
    <lineage>
        <taxon>Eukaryota</taxon>
        <taxon>Metazoa</taxon>
        <taxon>Ecdysozoa</taxon>
        <taxon>Arthropoda</taxon>
        <taxon>Hexapoda</taxon>
        <taxon>Insecta</taxon>
        <taxon>Pterygota</taxon>
        <taxon>Neoptera</taxon>
        <taxon>Polyneoptera</taxon>
        <taxon>Dictyoptera</taxon>
        <taxon>Blattodea</taxon>
        <taxon>Blaberoidea</taxon>
        <taxon>Blaberidae</taxon>
        <taxon>Diplopterinae</taxon>
        <taxon>Diploptera</taxon>
    </lineage>
</organism>
<dbReference type="GO" id="GO:0072583">
    <property type="term" value="P:clathrin-dependent endocytosis"/>
    <property type="evidence" value="ECO:0007669"/>
    <property type="project" value="TreeGrafter"/>
</dbReference>
<name>A0AAD7ZN42_DIPPU</name>
<proteinExistence type="predicted"/>
<feature type="compositionally biased region" description="Low complexity" evidence="1">
    <location>
        <begin position="144"/>
        <end position="158"/>
    </location>
</feature>
<protein>
    <submittedName>
        <fullName evidence="2">Uncharacterized protein</fullName>
    </submittedName>
</protein>
<dbReference type="AlphaFoldDB" id="A0AAD7ZN42"/>
<feature type="non-terminal residue" evidence="2">
    <location>
        <position position="289"/>
    </location>
</feature>
<dbReference type="EMBL" id="JASPKZ010007609">
    <property type="protein sequence ID" value="KAJ9583396.1"/>
    <property type="molecule type" value="Genomic_DNA"/>
</dbReference>
<feature type="compositionally biased region" description="Basic and acidic residues" evidence="1">
    <location>
        <begin position="187"/>
        <end position="203"/>
    </location>
</feature>
<evidence type="ECO:0000256" key="1">
    <source>
        <dbReference type="SAM" id="MobiDB-lite"/>
    </source>
</evidence>
<feature type="non-terminal residue" evidence="2">
    <location>
        <position position="1"/>
    </location>
</feature>
<feature type="compositionally biased region" description="Polar residues" evidence="1">
    <location>
        <begin position="120"/>
        <end position="138"/>
    </location>
</feature>
<dbReference type="Gene3D" id="1.20.1270.60">
    <property type="entry name" value="Arfaptin homology (AH) domain/BAR domain"/>
    <property type="match status" value="1"/>
</dbReference>
<dbReference type="SUPFAM" id="SSF103657">
    <property type="entry name" value="BAR/IMD domain-like"/>
    <property type="match status" value="1"/>
</dbReference>
<dbReference type="GO" id="GO:0005905">
    <property type="term" value="C:clathrin-coated pit"/>
    <property type="evidence" value="ECO:0007669"/>
    <property type="project" value="TreeGrafter"/>
</dbReference>
<dbReference type="PANTHER" id="PTHR23065">
    <property type="entry name" value="PROLINE-SERINE-THREONINE PHOSPHATASE INTERACTING PROTEIN 1"/>
    <property type="match status" value="1"/>
</dbReference>
<gene>
    <name evidence="2" type="ORF">L9F63_022262</name>
</gene>
<sequence length="289" mass="31968">RFQDVEEAHIKQMREYLNTYGEVLENNHDLIGQVHIEFKRQCLEMTVDKLLEQFVLNKYTGLEKPGSIEFEELNMSGLTTVANQTPDSSEKTTNGDKPSKKEGNLESGGQKPKESKTSRRTTSLLNLFMSSSQGSKECSGNPEGGSLPTSAPTSPTSGVGVGAGATSLARNPLRGSKCNLSTCRKPASIDDSREDKDDSRKSETPTPEVDEEGYCIRPKVDLWENDKGSFYSSSDTDSEWCSLSFLRTTEYLLNMRYSKIGLIKLKLRQPSTPLVQACHHSLALVVVCQ</sequence>
<dbReference type="PANTHER" id="PTHR23065:SF15">
    <property type="entry name" value="AT02057P"/>
    <property type="match status" value="1"/>
</dbReference>
<keyword evidence="3" id="KW-1185">Reference proteome</keyword>
<evidence type="ECO:0000313" key="2">
    <source>
        <dbReference type="EMBL" id="KAJ9583396.1"/>
    </source>
</evidence>
<feature type="compositionally biased region" description="Basic and acidic residues" evidence="1">
    <location>
        <begin position="88"/>
        <end position="104"/>
    </location>
</feature>
<dbReference type="InterPro" id="IPR027267">
    <property type="entry name" value="AH/BAR_dom_sf"/>
</dbReference>
<dbReference type="Proteomes" id="UP001233999">
    <property type="component" value="Unassembled WGS sequence"/>
</dbReference>
<feature type="region of interest" description="Disordered" evidence="1">
    <location>
        <begin position="80"/>
        <end position="211"/>
    </location>
</feature>
<accession>A0AAD7ZN42</accession>
<reference evidence="2" key="1">
    <citation type="journal article" date="2023" name="IScience">
        <title>Live-bearing cockroach genome reveals convergent evolutionary mechanisms linked to viviparity in insects and beyond.</title>
        <authorList>
            <person name="Fouks B."/>
            <person name="Harrison M.C."/>
            <person name="Mikhailova A.A."/>
            <person name="Marchal E."/>
            <person name="English S."/>
            <person name="Carruthers M."/>
            <person name="Jennings E.C."/>
            <person name="Chiamaka E.L."/>
            <person name="Frigard R.A."/>
            <person name="Pippel M."/>
            <person name="Attardo G.M."/>
            <person name="Benoit J.B."/>
            <person name="Bornberg-Bauer E."/>
            <person name="Tobe S.S."/>
        </authorList>
    </citation>
    <scope>NUCLEOTIDE SEQUENCE</scope>
    <source>
        <strain evidence="2">Stay&amp;Tobe</strain>
    </source>
</reference>
<dbReference type="GO" id="GO:0005886">
    <property type="term" value="C:plasma membrane"/>
    <property type="evidence" value="ECO:0007669"/>
    <property type="project" value="TreeGrafter"/>
</dbReference>
<dbReference type="GO" id="GO:0030136">
    <property type="term" value="C:clathrin-coated vesicle"/>
    <property type="evidence" value="ECO:0007669"/>
    <property type="project" value="TreeGrafter"/>
</dbReference>
<comment type="caution">
    <text evidence="2">The sequence shown here is derived from an EMBL/GenBank/DDBJ whole genome shotgun (WGS) entry which is preliminary data.</text>
</comment>
<reference evidence="2" key="2">
    <citation type="submission" date="2023-05" db="EMBL/GenBank/DDBJ databases">
        <authorList>
            <person name="Fouks B."/>
        </authorList>
    </citation>
    <scope>NUCLEOTIDE SEQUENCE</scope>
    <source>
        <strain evidence="2">Stay&amp;Tobe</strain>
        <tissue evidence="2">Testes</tissue>
    </source>
</reference>